<protein>
    <submittedName>
        <fullName evidence="2">Uncharacterized protein</fullName>
    </submittedName>
</protein>
<comment type="caution">
    <text evidence="2">The sequence shown here is derived from an EMBL/GenBank/DDBJ whole genome shotgun (WGS) entry which is preliminary data.</text>
</comment>
<dbReference type="RefSeq" id="WP_188072588.1">
    <property type="nucleotide sequence ID" value="NZ_BSPS01000023.1"/>
</dbReference>
<evidence type="ECO:0000256" key="1">
    <source>
        <dbReference type="SAM" id="MobiDB-lite"/>
    </source>
</evidence>
<reference evidence="2 3" key="1">
    <citation type="submission" date="2020-08" db="EMBL/GenBank/DDBJ databases">
        <title>Genomic Encyclopedia of Type Strains, Phase IV (KMG-IV): sequencing the most valuable type-strain genomes for metagenomic binning, comparative biology and taxonomic classification.</title>
        <authorList>
            <person name="Goeker M."/>
        </authorList>
    </citation>
    <scope>NUCLEOTIDE SEQUENCE [LARGE SCALE GENOMIC DNA]</scope>
    <source>
        <strain evidence="2 3">DSM 26189</strain>
    </source>
</reference>
<evidence type="ECO:0000313" key="3">
    <source>
        <dbReference type="Proteomes" id="UP000571950"/>
    </source>
</evidence>
<organism evidence="2 3">
    <name type="scientific">Sphingobium jiangsuense</name>
    <dbReference type="NCBI Taxonomy" id="870476"/>
    <lineage>
        <taxon>Bacteria</taxon>
        <taxon>Pseudomonadati</taxon>
        <taxon>Pseudomonadota</taxon>
        <taxon>Alphaproteobacteria</taxon>
        <taxon>Sphingomonadales</taxon>
        <taxon>Sphingomonadaceae</taxon>
        <taxon>Sphingobium</taxon>
    </lineage>
</organism>
<sequence>MKDRHPTDPFSTPGAASAEEGHVFLDGPDGVAITMTAQAAITTGQRLIEAGEKALRQQREDPSLR</sequence>
<feature type="region of interest" description="Disordered" evidence="1">
    <location>
        <begin position="1"/>
        <end position="22"/>
    </location>
</feature>
<accession>A0A7W6BHN0</accession>
<dbReference type="AlphaFoldDB" id="A0A7W6BHN0"/>
<evidence type="ECO:0000313" key="2">
    <source>
        <dbReference type="EMBL" id="MBB3927093.1"/>
    </source>
</evidence>
<dbReference type="Proteomes" id="UP000571950">
    <property type="component" value="Unassembled WGS sequence"/>
</dbReference>
<keyword evidence="3" id="KW-1185">Reference proteome</keyword>
<dbReference type="EMBL" id="JACIDT010000009">
    <property type="protein sequence ID" value="MBB3927093.1"/>
    <property type="molecule type" value="Genomic_DNA"/>
</dbReference>
<name>A0A7W6BHN0_9SPHN</name>
<gene>
    <name evidence="2" type="ORF">GGR43_002816</name>
</gene>
<proteinExistence type="predicted"/>